<evidence type="ECO:0000313" key="10">
    <source>
        <dbReference type="RefSeq" id="XP_011494378.1"/>
    </source>
</evidence>
<dbReference type="PROSITE" id="PS51011">
    <property type="entry name" value="ARID"/>
    <property type="match status" value="1"/>
</dbReference>
<keyword evidence="2" id="KW-0805">Transcription regulation</keyword>
<evidence type="ECO:0000259" key="8">
    <source>
        <dbReference type="PROSITE" id="PS51486"/>
    </source>
</evidence>
<evidence type="ECO:0000256" key="1">
    <source>
        <dbReference type="ARBA" id="ARBA00004123"/>
    </source>
</evidence>
<feature type="compositionally biased region" description="Low complexity" evidence="6">
    <location>
        <begin position="344"/>
        <end position="361"/>
    </location>
</feature>
<dbReference type="KEGG" id="csol:105359462"/>
<sequence length="525" mass="56251">MFHMDLALQEKMFQSQECWDEDGLGKGGFNKGGSGGGSGSLGDSTMNLLSKLYEINDDPKRKEFLDDLFSYMQKKGTPINRLPIMAKSVLDLYELYNLVIARGGLVDVINKKLWQEIIKGLHLPSSITSAAFTLRTQYMKYLYPYECEKKRLSTPAELQAAIDGNRREGRRSNYGAYGPGGGGGGSGGPVDGLVHQRSPHTPSSLASLHAQISPLSLVTAVQQAAAAGGQHQVGQQSLVNGSAAHTPLPHHPHHPQHQQGALGQPPNAGIAPDFEVRMAEYVKHLQREMGRRAAGSPPGIMGHRQGSTSPPARSPSREAALFEMSRLTLWNMYNNNLHPGIGYPQAVSPQPSSHSPQAQPASPEPQKEALDLGLRSSPSSSSPARQSPPSSGGSIAIKREVEHGVTAGSASNKRLCMDEDGHGDNNVPALPGAHIKISNRGTFTDLSRKSWKEEKVEEASQELIALVLCPIGVLGDGRDNSLVVSMELNGVMYQGVLFAQTDGRASLAASTNNNETKASSRNVVS</sequence>
<dbReference type="FunFam" id="1.10.150.60:FF:000007">
    <property type="entry name" value="AT-rich interactive domain-containing protein 3C"/>
    <property type="match status" value="1"/>
</dbReference>
<dbReference type="GO" id="GO:0003677">
    <property type="term" value="F:DNA binding"/>
    <property type="evidence" value="ECO:0007669"/>
    <property type="project" value="UniProtKB-KW"/>
</dbReference>
<feature type="region of interest" description="Disordered" evidence="6">
    <location>
        <begin position="341"/>
        <end position="409"/>
    </location>
</feature>
<dbReference type="GO" id="GO:0006357">
    <property type="term" value="P:regulation of transcription by RNA polymerase II"/>
    <property type="evidence" value="ECO:0007669"/>
    <property type="project" value="InterPro"/>
</dbReference>
<dbReference type="InterPro" id="IPR023334">
    <property type="entry name" value="REKLES_domain"/>
</dbReference>
<feature type="domain" description="REKLES" evidence="8">
    <location>
        <begin position="396"/>
        <end position="504"/>
    </location>
</feature>
<keyword evidence="3" id="KW-0238">DNA-binding</keyword>
<evidence type="ECO:0000256" key="4">
    <source>
        <dbReference type="ARBA" id="ARBA00023163"/>
    </source>
</evidence>
<accession>A0AAJ6VL47</accession>
<evidence type="ECO:0000256" key="6">
    <source>
        <dbReference type="SAM" id="MobiDB-lite"/>
    </source>
</evidence>
<evidence type="ECO:0000256" key="5">
    <source>
        <dbReference type="ARBA" id="ARBA00023242"/>
    </source>
</evidence>
<dbReference type="CTD" id="56729"/>
<comment type="subcellular location">
    <subcellularLocation>
        <location evidence="1">Nucleus</location>
    </subcellularLocation>
</comment>
<gene>
    <name evidence="10" type="primary">LOC105359462</name>
</gene>
<dbReference type="Pfam" id="PF01388">
    <property type="entry name" value="ARID"/>
    <property type="match status" value="1"/>
</dbReference>
<dbReference type="RefSeq" id="XP_011494378.1">
    <property type="nucleotide sequence ID" value="XM_011496076.1"/>
</dbReference>
<feature type="compositionally biased region" description="Low complexity" evidence="6">
    <location>
        <begin position="257"/>
        <end position="266"/>
    </location>
</feature>
<dbReference type="PANTHER" id="PTHR15348:SF0">
    <property type="entry name" value="PROTEIN DEAD RINGER"/>
    <property type="match status" value="1"/>
</dbReference>
<dbReference type="SMART" id="SM01014">
    <property type="entry name" value="ARID"/>
    <property type="match status" value="1"/>
</dbReference>
<dbReference type="InterPro" id="IPR045147">
    <property type="entry name" value="ARI3A/B/C"/>
</dbReference>
<feature type="region of interest" description="Disordered" evidence="6">
    <location>
        <begin position="290"/>
        <end position="317"/>
    </location>
</feature>
<dbReference type="CDD" id="cd16881">
    <property type="entry name" value="ARID_Dri-like"/>
    <property type="match status" value="1"/>
</dbReference>
<name>A0AAJ6VL47_9HYME</name>
<evidence type="ECO:0000256" key="2">
    <source>
        <dbReference type="ARBA" id="ARBA00023015"/>
    </source>
</evidence>
<evidence type="ECO:0000313" key="9">
    <source>
        <dbReference type="Proteomes" id="UP000695007"/>
    </source>
</evidence>
<dbReference type="Proteomes" id="UP000695007">
    <property type="component" value="Unplaced"/>
</dbReference>
<feature type="region of interest" description="Disordered" evidence="6">
    <location>
        <begin position="162"/>
        <end position="207"/>
    </location>
</feature>
<evidence type="ECO:0000256" key="3">
    <source>
        <dbReference type="ARBA" id="ARBA00023125"/>
    </source>
</evidence>
<dbReference type="AlphaFoldDB" id="A0AAJ6VL47"/>
<dbReference type="GO" id="GO:0005634">
    <property type="term" value="C:nucleus"/>
    <property type="evidence" value="ECO:0007669"/>
    <property type="project" value="UniProtKB-SubCell"/>
</dbReference>
<feature type="compositionally biased region" description="Gly residues" evidence="6">
    <location>
        <begin position="177"/>
        <end position="190"/>
    </location>
</feature>
<organism evidence="9 10">
    <name type="scientific">Ceratosolen solmsi marchali</name>
    <dbReference type="NCBI Taxonomy" id="326594"/>
    <lineage>
        <taxon>Eukaryota</taxon>
        <taxon>Metazoa</taxon>
        <taxon>Ecdysozoa</taxon>
        <taxon>Arthropoda</taxon>
        <taxon>Hexapoda</taxon>
        <taxon>Insecta</taxon>
        <taxon>Pterygota</taxon>
        <taxon>Neoptera</taxon>
        <taxon>Endopterygota</taxon>
        <taxon>Hymenoptera</taxon>
        <taxon>Apocrita</taxon>
        <taxon>Proctotrupomorpha</taxon>
        <taxon>Chalcidoidea</taxon>
        <taxon>Agaonidae</taxon>
        <taxon>Agaoninae</taxon>
        <taxon>Ceratosolen</taxon>
    </lineage>
</organism>
<keyword evidence="9" id="KW-1185">Reference proteome</keyword>
<dbReference type="PROSITE" id="PS51486">
    <property type="entry name" value="REKLES"/>
    <property type="match status" value="1"/>
</dbReference>
<dbReference type="InterPro" id="IPR001606">
    <property type="entry name" value="ARID_dom"/>
</dbReference>
<keyword evidence="4" id="KW-0804">Transcription</keyword>
<feature type="compositionally biased region" description="Low complexity" evidence="6">
    <location>
        <begin position="375"/>
        <end position="394"/>
    </location>
</feature>
<reference evidence="10" key="1">
    <citation type="submission" date="2025-08" db="UniProtKB">
        <authorList>
            <consortium name="RefSeq"/>
        </authorList>
    </citation>
    <scope>IDENTIFICATION</scope>
</reference>
<dbReference type="InterPro" id="IPR036431">
    <property type="entry name" value="ARID_dom_sf"/>
</dbReference>
<dbReference type="PANTHER" id="PTHR15348">
    <property type="entry name" value="AT-RICH INTERACTIVE DOMAIN-CONTAINING PROTEIN ARID DOMAIN- CONTAINING PROTEIN DEAD RINGER PROTEIN B-CELL REGULATOR OF IGH TRANSCRIPTION BRIGHT"/>
    <property type="match status" value="1"/>
</dbReference>
<proteinExistence type="predicted"/>
<keyword evidence="5" id="KW-0539">Nucleus</keyword>
<evidence type="ECO:0000259" key="7">
    <source>
        <dbReference type="PROSITE" id="PS51011"/>
    </source>
</evidence>
<dbReference type="SMART" id="SM00501">
    <property type="entry name" value="BRIGHT"/>
    <property type="match status" value="1"/>
</dbReference>
<feature type="region of interest" description="Disordered" evidence="6">
    <location>
        <begin position="241"/>
        <end position="270"/>
    </location>
</feature>
<feature type="domain" description="ARID" evidence="7">
    <location>
        <begin position="58"/>
        <end position="150"/>
    </location>
</feature>
<dbReference type="SUPFAM" id="SSF46774">
    <property type="entry name" value="ARID-like"/>
    <property type="match status" value="1"/>
</dbReference>
<protein>
    <submittedName>
        <fullName evidence="10">Protein dead ringer</fullName>
    </submittedName>
</protein>
<dbReference type="GeneID" id="105359462"/>
<dbReference type="Gene3D" id="1.10.150.60">
    <property type="entry name" value="ARID DNA-binding domain"/>
    <property type="match status" value="1"/>
</dbReference>